<organism evidence="1 2">
    <name type="scientific">Paraglomus brasilianum</name>
    <dbReference type="NCBI Taxonomy" id="144538"/>
    <lineage>
        <taxon>Eukaryota</taxon>
        <taxon>Fungi</taxon>
        <taxon>Fungi incertae sedis</taxon>
        <taxon>Mucoromycota</taxon>
        <taxon>Glomeromycotina</taxon>
        <taxon>Glomeromycetes</taxon>
        <taxon>Paraglomerales</taxon>
        <taxon>Paraglomeraceae</taxon>
        <taxon>Paraglomus</taxon>
    </lineage>
</organism>
<gene>
    <name evidence="1" type="ORF">PBRASI_LOCUS5256</name>
</gene>
<name>A0A9N9B5N7_9GLOM</name>
<reference evidence="1" key="1">
    <citation type="submission" date="2021-06" db="EMBL/GenBank/DDBJ databases">
        <authorList>
            <person name="Kallberg Y."/>
            <person name="Tangrot J."/>
            <person name="Rosling A."/>
        </authorList>
    </citation>
    <scope>NUCLEOTIDE SEQUENCE</scope>
    <source>
        <strain evidence="1">BR232B</strain>
    </source>
</reference>
<proteinExistence type="predicted"/>
<dbReference type="Proteomes" id="UP000789739">
    <property type="component" value="Unassembled WGS sequence"/>
</dbReference>
<evidence type="ECO:0000313" key="1">
    <source>
        <dbReference type="EMBL" id="CAG8554344.1"/>
    </source>
</evidence>
<sequence length="101" mass="11415">MLKAISDTSFLSAAEARLQVLQPELRTLPSLEQLGQFVQEVLTTKVLFPQFLYNEISRAPMLSRTATSNLLDSYFVPTDAIICNYVYHATISSWLAPDFEQ</sequence>
<evidence type="ECO:0000313" key="2">
    <source>
        <dbReference type="Proteomes" id="UP000789739"/>
    </source>
</evidence>
<protein>
    <submittedName>
        <fullName evidence="1">5984_t:CDS:1</fullName>
    </submittedName>
</protein>
<keyword evidence="2" id="KW-1185">Reference proteome</keyword>
<dbReference type="AlphaFoldDB" id="A0A9N9B5N7"/>
<accession>A0A9N9B5N7</accession>
<dbReference type="EMBL" id="CAJVPI010000599">
    <property type="protein sequence ID" value="CAG8554344.1"/>
    <property type="molecule type" value="Genomic_DNA"/>
</dbReference>
<comment type="caution">
    <text evidence="1">The sequence shown here is derived from an EMBL/GenBank/DDBJ whole genome shotgun (WGS) entry which is preliminary data.</text>
</comment>